<evidence type="ECO:0000256" key="3">
    <source>
        <dbReference type="ARBA" id="ARBA00019077"/>
    </source>
</evidence>
<keyword evidence="7" id="KW-1003">Cell membrane</keyword>
<evidence type="ECO:0000256" key="1">
    <source>
        <dbReference type="ARBA" id="ARBA00004713"/>
    </source>
</evidence>
<feature type="domain" description="3-deoxy-D-manno-octulosonic-acid transferase N-terminal" evidence="8">
    <location>
        <begin position="49"/>
        <end position="209"/>
    </location>
</feature>
<dbReference type="Gene3D" id="3.40.50.11720">
    <property type="entry name" value="3-Deoxy-D-manno-octulosonic-acid transferase, N-terminal domain"/>
    <property type="match status" value="1"/>
</dbReference>
<dbReference type="InterPro" id="IPR039901">
    <property type="entry name" value="Kdotransferase"/>
</dbReference>
<evidence type="ECO:0000313" key="10">
    <source>
        <dbReference type="Proteomes" id="UP001549749"/>
    </source>
</evidence>
<dbReference type="Proteomes" id="UP001549749">
    <property type="component" value="Unassembled WGS sequence"/>
</dbReference>
<sequence length="421" mass="47875">MIATGIYNGVIQLYKAAVLLAAGTGNEKARRWLAGRKGLLDHLRAANLGNAPVVWIHAASLGEFEQGRPVLEAIRQQYPHYKILLTFFSPSGYEVRKGYKNADYVYYLPLDTRRNAQEFLNIVRPQLAIFIKYEFWYHFLTALHARQIPTLLISGIFRKSQPFFKPWGGMFRQLLQQLTHIFVQNQVSRQYLEEINIRQVTMAGDTRFDRVWALQQEIVDIPLVTTFCGHQQVLVAGSTWEADEKLLAAWWQQQQRNCRLIIAPHEIHEAHIQTIMTLFPGAVRYTELAAGILPAADKAVLIVDNVGMLSALYRYATVTYVGGGFDREGIHNILEPATYSKPVVFGPIFDKFPEAQELLDLGGAFTVHTEAELEQQLQRLLHEADVCREAGDIAGKYVMDNKGATSKILAFIQEKRFLTRE</sequence>
<dbReference type="PANTHER" id="PTHR42755:SF1">
    <property type="entry name" value="3-DEOXY-D-MANNO-OCTULOSONIC ACID TRANSFERASE, MITOCHONDRIAL-RELATED"/>
    <property type="match status" value="1"/>
</dbReference>
<dbReference type="EC" id="2.4.99.12" evidence="2 7"/>
<evidence type="ECO:0000313" key="9">
    <source>
        <dbReference type="EMBL" id="MET7000266.1"/>
    </source>
</evidence>
<dbReference type="EMBL" id="JBEXAC010000002">
    <property type="protein sequence ID" value="MET7000266.1"/>
    <property type="molecule type" value="Genomic_DNA"/>
</dbReference>
<evidence type="ECO:0000256" key="4">
    <source>
        <dbReference type="ARBA" id="ARBA00022679"/>
    </source>
</evidence>
<accession>A0ABV2TB57</accession>
<keyword evidence="7" id="KW-0448">Lipopolysaccharide biosynthesis</keyword>
<evidence type="ECO:0000259" key="8">
    <source>
        <dbReference type="Pfam" id="PF04413"/>
    </source>
</evidence>
<dbReference type="RefSeq" id="WP_354662826.1">
    <property type="nucleotide sequence ID" value="NZ_JBEXAC010000002.1"/>
</dbReference>
<keyword evidence="10" id="KW-1185">Reference proteome</keyword>
<dbReference type="Pfam" id="PF04413">
    <property type="entry name" value="Glycos_transf_N"/>
    <property type="match status" value="1"/>
</dbReference>
<dbReference type="InterPro" id="IPR038107">
    <property type="entry name" value="Glycos_transf_N_sf"/>
</dbReference>
<dbReference type="InterPro" id="IPR007507">
    <property type="entry name" value="Glycos_transf_N"/>
</dbReference>
<keyword evidence="7" id="KW-0472">Membrane</keyword>
<comment type="subcellular location">
    <subcellularLocation>
        <location evidence="7">Cell membrane</location>
    </subcellularLocation>
</comment>
<comment type="similarity">
    <text evidence="7">Belongs to the glycosyltransferase group 1 family.</text>
</comment>
<organism evidence="9 10">
    <name type="scientific">Chitinophaga defluvii</name>
    <dbReference type="NCBI Taxonomy" id="3163343"/>
    <lineage>
        <taxon>Bacteria</taxon>
        <taxon>Pseudomonadati</taxon>
        <taxon>Bacteroidota</taxon>
        <taxon>Chitinophagia</taxon>
        <taxon>Chitinophagales</taxon>
        <taxon>Chitinophagaceae</taxon>
        <taxon>Chitinophaga</taxon>
    </lineage>
</organism>
<evidence type="ECO:0000256" key="5">
    <source>
        <dbReference type="ARBA" id="ARBA00031445"/>
    </source>
</evidence>
<comment type="catalytic activity">
    <reaction evidence="6 7">
        <text>lipid IVA (E. coli) + CMP-3-deoxy-beta-D-manno-octulosonate = alpha-Kdo-(2-&gt;6)-lipid IVA (E. coli) + CMP + H(+)</text>
        <dbReference type="Rhea" id="RHEA:28066"/>
        <dbReference type="ChEBI" id="CHEBI:15378"/>
        <dbReference type="ChEBI" id="CHEBI:58603"/>
        <dbReference type="ChEBI" id="CHEBI:60364"/>
        <dbReference type="ChEBI" id="CHEBI:60377"/>
        <dbReference type="ChEBI" id="CHEBI:85987"/>
        <dbReference type="EC" id="2.4.99.12"/>
    </reaction>
</comment>
<evidence type="ECO:0000256" key="6">
    <source>
        <dbReference type="ARBA" id="ARBA00049183"/>
    </source>
</evidence>
<protein>
    <recommendedName>
        <fullName evidence="3 7">3-deoxy-D-manno-octulosonic acid transferase</fullName>
        <shortName evidence="7">Kdo transferase</shortName>
        <ecNumber evidence="2 7">2.4.99.12</ecNumber>
    </recommendedName>
    <alternativeName>
        <fullName evidence="5 7">Lipid IV(A) 3-deoxy-D-manno-octulosonic acid transferase</fullName>
    </alternativeName>
</protein>
<comment type="function">
    <text evidence="7">Involved in lipopolysaccharide (LPS) biosynthesis. Catalyzes the transfer of 3-deoxy-D-manno-octulosonate (Kdo) residue(s) from CMP-Kdo to lipid IV(A), the tetraacyldisaccharide-1,4'-bisphosphate precursor of lipid A.</text>
</comment>
<proteinExistence type="inferred from homology"/>
<keyword evidence="4 7" id="KW-0808">Transferase</keyword>
<gene>
    <name evidence="9" type="ORF">ABR189_22935</name>
</gene>
<dbReference type="Gene3D" id="3.40.50.2000">
    <property type="entry name" value="Glycogen Phosphorylase B"/>
    <property type="match status" value="1"/>
</dbReference>
<name>A0ABV2TB57_9BACT</name>
<reference evidence="9 10" key="1">
    <citation type="submission" date="2024-06" db="EMBL/GenBank/DDBJ databases">
        <title>Chitinophaga defluvii sp. nov., isolated from municipal sewage.</title>
        <authorList>
            <person name="Zhang L."/>
        </authorList>
    </citation>
    <scope>NUCLEOTIDE SEQUENCE [LARGE SCALE GENOMIC DNA]</scope>
    <source>
        <strain evidence="9 10">H8</strain>
    </source>
</reference>
<dbReference type="PANTHER" id="PTHR42755">
    <property type="entry name" value="3-DEOXY-MANNO-OCTULOSONATE CYTIDYLYLTRANSFERASE"/>
    <property type="match status" value="1"/>
</dbReference>
<comment type="caution">
    <text evidence="9">The sequence shown here is derived from an EMBL/GenBank/DDBJ whole genome shotgun (WGS) entry which is preliminary data.</text>
</comment>
<comment type="pathway">
    <text evidence="1 7">Bacterial outer membrane biogenesis; LPS core biosynthesis.</text>
</comment>
<evidence type="ECO:0000256" key="2">
    <source>
        <dbReference type="ARBA" id="ARBA00012621"/>
    </source>
</evidence>
<evidence type="ECO:0000256" key="7">
    <source>
        <dbReference type="RuleBase" id="RU365103"/>
    </source>
</evidence>